<accession>A0AAW0ANA6</accession>
<dbReference type="Proteomes" id="UP001362999">
    <property type="component" value="Unassembled WGS sequence"/>
</dbReference>
<proteinExistence type="predicted"/>
<protein>
    <submittedName>
        <fullName evidence="2">Uncharacterized protein</fullName>
    </submittedName>
</protein>
<name>A0AAW0ANA6_9AGAR</name>
<sequence length="204" mass="23549">MAQADPNGLLISTSNSGHDPTHPDDKEQLLVVMVGSDGRLFHLPSPSDFSGCFASLWNAFNMLTAGLRSAVKRWHTWWERLWTDTERKYQCPLFLSSLARPSRSMKYLSYETDWTSYIRTKVDDVTTHFKELLDFVGAFSYPRFTTRPPFTRLRKIANQILVSECRTLLSLQPVAERLDARISAKIHEQTGMPYIFNSRILTHY</sequence>
<reference evidence="2 3" key="1">
    <citation type="journal article" date="2024" name="J Genomics">
        <title>Draft genome sequencing and assembly of Favolaschia claudopus CIRM-BRFM 2984 isolated from oak limbs.</title>
        <authorList>
            <person name="Navarro D."/>
            <person name="Drula E."/>
            <person name="Chaduli D."/>
            <person name="Cazenave R."/>
            <person name="Ahrendt S."/>
            <person name="Wang J."/>
            <person name="Lipzen A."/>
            <person name="Daum C."/>
            <person name="Barry K."/>
            <person name="Grigoriev I.V."/>
            <person name="Favel A."/>
            <person name="Rosso M.N."/>
            <person name="Martin F."/>
        </authorList>
    </citation>
    <scope>NUCLEOTIDE SEQUENCE [LARGE SCALE GENOMIC DNA]</scope>
    <source>
        <strain evidence="2 3">CIRM-BRFM 2984</strain>
    </source>
</reference>
<evidence type="ECO:0000256" key="1">
    <source>
        <dbReference type="SAM" id="MobiDB-lite"/>
    </source>
</evidence>
<feature type="region of interest" description="Disordered" evidence="1">
    <location>
        <begin position="1"/>
        <end position="24"/>
    </location>
</feature>
<gene>
    <name evidence="2" type="ORF">R3P38DRAFT_3206470</name>
</gene>
<organism evidence="2 3">
    <name type="scientific">Favolaschia claudopus</name>
    <dbReference type="NCBI Taxonomy" id="2862362"/>
    <lineage>
        <taxon>Eukaryota</taxon>
        <taxon>Fungi</taxon>
        <taxon>Dikarya</taxon>
        <taxon>Basidiomycota</taxon>
        <taxon>Agaricomycotina</taxon>
        <taxon>Agaricomycetes</taxon>
        <taxon>Agaricomycetidae</taxon>
        <taxon>Agaricales</taxon>
        <taxon>Marasmiineae</taxon>
        <taxon>Mycenaceae</taxon>
        <taxon>Favolaschia</taxon>
    </lineage>
</organism>
<evidence type="ECO:0000313" key="2">
    <source>
        <dbReference type="EMBL" id="KAK7013901.1"/>
    </source>
</evidence>
<evidence type="ECO:0000313" key="3">
    <source>
        <dbReference type="Proteomes" id="UP001362999"/>
    </source>
</evidence>
<dbReference type="EMBL" id="JAWWNJ010000058">
    <property type="protein sequence ID" value="KAK7013901.1"/>
    <property type="molecule type" value="Genomic_DNA"/>
</dbReference>
<keyword evidence="3" id="KW-1185">Reference proteome</keyword>
<dbReference type="AlphaFoldDB" id="A0AAW0ANA6"/>
<comment type="caution">
    <text evidence="2">The sequence shown here is derived from an EMBL/GenBank/DDBJ whole genome shotgun (WGS) entry which is preliminary data.</text>
</comment>